<keyword evidence="3 12" id="KW-0813">Transport</keyword>
<dbReference type="GO" id="GO:0070069">
    <property type="term" value="C:cytochrome complex"/>
    <property type="evidence" value="ECO:0007669"/>
    <property type="project" value="UniProtKB-UniRule"/>
</dbReference>
<feature type="transmembrane region" description="Helical" evidence="12">
    <location>
        <begin position="176"/>
        <end position="203"/>
    </location>
</feature>
<dbReference type="KEGG" id="aagg:ETAA8_32390"/>
<dbReference type="PANTHER" id="PTHR30365:SF14">
    <property type="entry name" value="CYTOCHROME BD MENAQUINOL OXIDASE SUBUNIT I-RELATED"/>
    <property type="match status" value="1"/>
</dbReference>
<keyword evidence="7 12" id="KW-0479">Metal-binding</keyword>
<evidence type="ECO:0000256" key="3">
    <source>
        <dbReference type="ARBA" id="ARBA00022448"/>
    </source>
</evidence>
<keyword evidence="13" id="KW-0560">Oxidoreductase</keyword>
<evidence type="ECO:0000256" key="5">
    <source>
        <dbReference type="ARBA" id="ARBA00022617"/>
    </source>
</evidence>
<dbReference type="GO" id="GO:0020037">
    <property type="term" value="F:heme binding"/>
    <property type="evidence" value="ECO:0007669"/>
    <property type="project" value="TreeGrafter"/>
</dbReference>
<dbReference type="GO" id="GO:0046872">
    <property type="term" value="F:metal ion binding"/>
    <property type="evidence" value="ECO:0007669"/>
    <property type="project" value="UniProtKB-UniRule"/>
</dbReference>
<evidence type="ECO:0000313" key="14">
    <source>
        <dbReference type="Proteomes" id="UP000315017"/>
    </source>
</evidence>
<protein>
    <submittedName>
        <fullName evidence="13">Cytochrome bd menaquinol oxidase subunit I</fullName>
        <ecNumber evidence="13">1.10.3.-</ecNumber>
    </submittedName>
</protein>
<feature type="transmembrane region" description="Helical" evidence="12">
    <location>
        <begin position="20"/>
        <end position="40"/>
    </location>
</feature>
<feature type="transmembrane region" description="Helical" evidence="12">
    <location>
        <begin position="86"/>
        <end position="113"/>
    </location>
</feature>
<dbReference type="InterPro" id="IPR002585">
    <property type="entry name" value="Cyt-d_ubiquinol_oxidase_su_1"/>
</dbReference>
<keyword evidence="9 12" id="KW-1133">Transmembrane helix</keyword>
<organism evidence="13 14">
    <name type="scientific">Anatilimnocola aggregata</name>
    <dbReference type="NCBI Taxonomy" id="2528021"/>
    <lineage>
        <taxon>Bacteria</taxon>
        <taxon>Pseudomonadati</taxon>
        <taxon>Planctomycetota</taxon>
        <taxon>Planctomycetia</taxon>
        <taxon>Pirellulales</taxon>
        <taxon>Pirellulaceae</taxon>
        <taxon>Anatilimnocola</taxon>
    </lineage>
</organism>
<evidence type="ECO:0000256" key="7">
    <source>
        <dbReference type="ARBA" id="ARBA00022723"/>
    </source>
</evidence>
<evidence type="ECO:0000256" key="9">
    <source>
        <dbReference type="ARBA" id="ARBA00022989"/>
    </source>
</evidence>
<feature type="transmembrane region" description="Helical" evidence="12">
    <location>
        <begin position="354"/>
        <end position="376"/>
    </location>
</feature>
<dbReference type="GO" id="GO:0016682">
    <property type="term" value="F:oxidoreductase activity, acting on diphenols and related substances as donors, oxygen as acceptor"/>
    <property type="evidence" value="ECO:0007669"/>
    <property type="project" value="TreeGrafter"/>
</dbReference>
<evidence type="ECO:0000256" key="4">
    <source>
        <dbReference type="ARBA" id="ARBA00022475"/>
    </source>
</evidence>
<evidence type="ECO:0000256" key="6">
    <source>
        <dbReference type="ARBA" id="ARBA00022692"/>
    </source>
</evidence>
<keyword evidence="14" id="KW-1185">Reference proteome</keyword>
<gene>
    <name evidence="13" type="primary">ythA</name>
    <name evidence="13" type="ORF">ETAA8_32390</name>
</gene>
<comment type="similarity">
    <text evidence="2 12">Belongs to the cytochrome ubiquinol oxidase subunit 1 family.</text>
</comment>
<dbReference type="RefSeq" id="WP_145089930.1">
    <property type="nucleotide sequence ID" value="NZ_CP036274.1"/>
</dbReference>
<evidence type="ECO:0000256" key="8">
    <source>
        <dbReference type="ARBA" id="ARBA00022982"/>
    </source>
</evidence>
<dbReference type="Proteomes" id="UP000315017">
    <property type="component" value="Chromosome"/>
</dbReference>
<keyword evidence="10 12" id="KW-0408">Iron</keyword>
<dbReference type="GO" id="GO:0009055">
    <property type="term" value="F:electron transfer activity"/>
    <property type="evidence" value="ECO:0007669"/>
    <property type="project" value="UniProtKB-UniRule"/>
</dbReference>
<keyword evidence="6 12" id="KW-0812">Transmembrane</keyword>
<dbReference type="EC" id="1.10.3.-" evidence="13"/>
<keyword evidence="5 12" id="KW-0349">Heme</keyword>
<dbReference type="PANTHER" id="PTHR30365">
    <property type="entry name" value="CYTOCHROME D UBIQUINOL OXIDASE"/>
    <property type="match status" value="1"/>
</dbReference>
<accession>A0A517YD74</accession>
<dbReference type="OrthoDB" id="9807042at2"/>
<dbReference type="PIRSF" id="PIRSF006446">
    <property type="entry name" value="Cyt_quinol_oxidase_1"/>
    <property type="match status" value="1"/>
</dbReference>
<feature type="transmembrane region" description="Helical" evidence="12">
    <location>
        <begin position="402"/>
        <end position="424"/>
    </location>
</feature>
<feature type="transmembrane region" description="Helical" evidence="12">
    <location>
        <begin position="319"/>
        <end position="342"/>
    </location>
</feature>
<dbReference type="GO" id="GO:0019646">
    <property type="term" value="P:aerobic electron transport chain"/>
    <property type="evidence" value="ECO:0007669"/>
    <property type="project" value="InterPro"/>
</dbReference>
<feature type="transmembrane region" description="Helical" evidence="12">
    <location>
        <begin position="125"/>
        <end position="149"/>
    </location>
</feature>
<dbReference type="AlphaFoldDB" id="A0A517YD74"/>
<keyword evidence="4 12" id="KW-1003">Cell membrane</keyword>
<evidence type="ECO:0000256" key="11">
    <source>
        <dbReference type="ARBA" id="ARBA00023136"/>
    </source>
</evidence>
<evidence type="ECO:0000256" key="2">
    <source>
        <dbReference type="ARBA" id="ARBA00009819"/>
    </source>
</evidence>
<comment type="subcellular location">
    <subcellularLocation>
        <location evidence="1">Cell membrane</location>
        <topology evidence="1">Multi-pass membrane protein</topology>
    </subcellularLocation>
</comment>
<evidence type="ECO:0000256" key="10">
    <source>
        <dbReference type="ARBA" id="ARBA00023004"/>
    </source>
</evidence>
<feature type="transmembrane region" description="Helical" evidence="12">
    <location>
        <begin position="60"/>
        <end position="80"/>
    </location>
</feature>
<dbReference type="EMBL" id="CP036274">
    <property type="protein sequence ID" value="QDU28139.1"/>
    <property type="molecule type" value="Genomic_DNA"/>
</dbReference>
<name>A0A517YD74_9BACT</name>
<evidence type="ECO:0000313" key="13">
    <source>
        <dbReference type="EMBL" id="QDU28139.1"/>
    </source>
</evidence>
<evidence type="ECO:0000256" key="1">
    <source>
        <dbReference type="ARBA" id="ARBA00004651"/>
    </source>
</evidence>
<dbReference type="Pfam" id="PF01654">
    <property type="entry name" value="Cyt_bd_oxida_I"/>
    <property type="match status" value="1"/>
</dbReference>
<dbReference type="GO" id="GO:0005886">
    <property type="term" value="C:plasma membrane"/>
    <property type="evidence" value="ECO:0007669"/>
    <property type="project" value="UniProtKB-SubCell"/>
</dbReference>
<reference evidence="13 14" key="1">
    <citation type="submission" date="2019-02" db="EMBL/GenBank/DDBJ databases">
        <title>Deep-cultivation of Planctomycetes and their phenomic and genomic characterization uncovers novel biology.</title>
        <authorList>
            <person name="Wiegand S."/>
            <person name="Jogler M."/>
            <person name="Boedeker C."/>
            <person name="Pinto D."/>
            <person name="Vollmers J."/>
            <person name="Rivas-Marin E."/>
            <person name="Kohn T."/>
            <person name="Peeters S.H."/>
            <person name="Heuer A."/>
            <person name="Rast P."/>
            <person name="Oberbeckmann S."/>
            <person name="Bunk B."/>
            <person name="Jeske O."/>
            <person name="Meyerdierks A."/>
            <person name="Storesund J.E."/>
            <person name="Kallscheuer N."/>
            <person name="Luecker S."/>
            <person name="Lage O.M."/>
            <person name="Pohl T."/>
            <person name="Merkel B.J."/>
            <person name="Hornburger P."/>
            <person name="Mueller R.-W."/>
            <person name="Bruemmer F."/>
            <person name="Labrenz M."/>
            <person name="Spormann A.M."/>
            <person name="Op den Camp H."/>
            <person name="Overmann J."/>
            <person name="Amann R."/>
            <person name="Jetten M.S.M."/>
            <person name="Mascher T."/>
            <person name="Medema M.H."/>
            <person name="Devos D.P."/>
            <person name="Kaster A.-K."/>
            <person name="Ovreas L."/>
            <person name="Rohde M."/>
            <person name="Galperin M.Y."/>
            <person name="Jogler C."/>
        </authorList>
    </citation>
    <scope>NUCLEOTIDE SEQUENCE [LARGE SCALE GENOMIC DNA]</scope>
    <source>
        <strain evidence="13 14">ETA_A8</strain>
    </source>
</reference>
<feature type="transmembrane region" description="Helical" evidence="12">
    <location>
        <begin position="215"/>
        <end position="233"/>
    </location>
</feature>
<keyword evidence="8 12" id="KW-0249">Electron transport</keyword>
<keyword evidence="11 12" id="KW-0472">Membrane</keyword>
<evidence type="ECO:0000256" key="12">
    <source>
        <dbReference type="PIRNR" id="PIRNR006446"/>
    </source>
</evidence>
<sequence>MSPLTAARWQMTVSLAFHMVYAAIGIGLPLLLVMVEGMYLRTGQEHYKKLAMKWAKVMGLLFAVGAVSGTALALELGLLWPKYKELLGAVVGHIFGLEGYAFFLEAIFIGIYLYGWNKVKPLAHWLCGVVIATTGMLSGIFVLGVNAWMQQPVGFTLDEAGVVTTTDPIAIFKQPLWFYMAWHSTLACYLAVAFAVAGWYAYLSLKGRRDAYTRAGLIAAMVLGGVCAFLQPLSGDLLAKYVFKTQPVKFAAMEGQFKTERRAPLRIGGWPDEEAQETKYAIEIPGGLSMIATGDPNAEVPGLDQAPRENWPNVELTHAAFQIMVGSGTALMLVTLWFWIAYWRYREQVFTHRWLMFALCVTAPLGFLGLESGWIVTEVGRQPWIIQGVMKTKDAVTTADGVFGMFIAFTLLYALLGVTVIVLLRKLTHTTHETEPAAK</sequence>
<proteinExistence type="inferred from homology"/>